<dbReference type="PANTHER" id="PTHR11246:SF1">
    <property type="entry name" value="PRE-MRNA-PROCESSING FACTOR 6"/>
    <property type="match status" value="1"/>
</dbReference>
<gene>
    <name evidence="9" type="ORF">A9F13_01g09713</name>
</gene>
<dbReference type="KEGG" id="clus:A9F13_01g09713"/>
<reference evidence="9 10" key="1">
    <citation type="submission" date="2017-04" db="EMBL/GenBank/DDBJ databases">
        <title>Draft genome of the yeast Clavispora lusitaniae type strain CBS 6936.</title>
        <authorList>
            <person name="Durrens P."/>
            <person name="Klopp C."/>
            <person name="Biteau N."/>
            <person name="Fitton-Ouhabi V."/>
            <person name="Dementhon K."/>
            <person name="Accoceberry I."/>
            <person name="Sherman D.J."/>
            <person name="Noel T."/>
        </authorList>
    </citation>
    <scope>NUCLEOTIDE SEQUENCE [LARGE SCALE GENOMIC DNA]</scope>
    <source>
        <strain evidence="9 10">CBS 6936</strain>
    </source>
</reference>
<dbReference type="EMBL" id="LYUB02000001">
    <property type="protein sequence ID" value="OVF11452.1"/>
    <property type="molecule type" value="Genomic_DNA"/>
</dbReference>
<protein>
    <submittedName>
        <fullName evidence="9">U4/U6-U5 snRNP complex subunit</fullName>
    </submittedName>
</protein>
<dbReference type="InterPro" id="IPR019734">
    <property type="entry name" value="TPR_rpt"/>
</dbReference>
<keyword evidence="3" id="KW-0677">Repeat</keyword>
<evidence type="ECO:0000313" key="9">
    <source>
        <dbReference type="EMBL" id="OVF11452.1"/>
    </source>
</evidence>
<dbReference type="InterPro" id="IPR003107">
    <property type="entry name" value="HAT"/>
</dbReference>
<dbReference type="AlphaFoldDB" id="A0AA91Q5E1"/>
<evidence type="ECO:0000256" key="2">
    <source>
        <dbReference type="ARBA" id="ARBA00022664"/>
    </source>
</evidence>
<dbReference type="GO" id="GO:0046540">
    <property type="term" value="C:U4/U6 x U5 tri-snRNP complex"/>
    <property type="evidence" value="ECO:0007669"/>
    <property type="project" value="TreeGrafter"/>
</dbReference>
<keyword evidence="6" id="KW-0802">TPR repeat</keyword>
<evidence type="ECO:0000313" key="10">
    <source>
        <dbReference type="Proteomes" id="UP000195602"/>
    </source>
</evidence>
<comment type="subcellular location">
    <subcellularLocation>
        <location evidence="1">Nucleus</location>
    </subcellularLocation>
</comment>
<dbReference type="InterPro" id="IPR045075">
    <property type="entry name" value="Syf1-like"/>
</dbReference>
<dbReference type="Proteomes" id="UP000195602">
    <property type="component" value="Unassembled WGS sequence"/>
</dbReference>
<keyword evidence="5" id="KW-0539">Nucleus</keyword>
<dbReference type="Gene3D" id="1.25.40.10">
    <property type="entry name" value="Tetratricopeptide repeat domain"/>
    <property type="match status" value="3"/>
</dbReference>
<dbReference type="PROSITE" id="PS50005">
    <property type="entry name" value="TPR"/>
    <property type="match status" value="1"/>
</dbReference>
<keyword evidence="4" id="KW-0508">mRNA splicing</keyword>
<evidence type="ECO:0000256" key="3">
    <source>
        <dbReference type="ARBA" id="ARBA00022737"/>
    </source>
</evidence>
<name>A0AA91Q5E1_CLALS</name>
<evidence type="ECO:0000256" key="4">
    <source>
        <dbReference type="ARBA" id="ARBA00023187"/>
    </source>
</evidence>
<dbReference type="PANTHER" id="PTHR11246">
    <property type="entry name" value="PRE-MRNA SPLICING FACTOR"/>
    <property type="match status" value="1"/>
</dbReference>
<evidence type="ECO:0000256" key="5">
    <source>
        <dbReference type="ARBA" id="ARBA00023242"/>
    </source>
</evidence>
<feature type="region of interest" description="Disordered" evidence="7">
    <location>
        <begin position="38"/>
        <end position="60"/>
    </location>
</feature>
<dbReference type="GO" id="GO:0000244">
    <property type="term" value="P:spliceosomal tri-snRNP complex assembly"/>
    <property type="evidence" value="ECO:0007669"/>
    <property type="project" value="TreeGrafter"/>
</dbReference>
<proteinExistence type="predicted"/>
<dbReference type="InterPro" id="IPR010491">
    <property type="entry name" value="PRP1_N"/>
</dbReference>
<dbReference type="SMART" id="SM00386">
    <property type="entry name" value="HAT"/>
    <property type="match status" value="8"/>
</dbReference>
<dbReference type="GO" id="GO:0071013">
    <property type="term" value="C:catalytic step 2 spliceosome"/>
    <property type="evidence" value="ECO:0007669"/>
    <property type="project" value="TreeGrafter"/>
</dbReference>
<evidence type="ECO:0000256" key="6">
    <source>
        <dbReference type="PROSITE-ProRule" id="PRU00339"/>
    </source>
</evidence>
<dbReference type="InterPro" id="IPR011990">
    <property type="entry name" value="TPR-like_helical_dom_sf"/>
</dbReference>
<evidence type="ECO:0000259" key="8">
    <source>
        <dbReference type="Pfam" id="PF06424"/>
    </source>
</evidence>
<accession>A0AA91Q5E1</accession>
<evidence type="ECO:0000256" key="7">
    <source>
        <dbReference type="SAM" id="MobiDB-lite"/>
    </source>
</evidence>
<feature type="repeat" description="TPR" evidence="6">
    <location>
        <begin position="761"/>
        <end position="794"/>
    </location>
</feature>
<keyword evidence="2" id="KW-0507">mRNA processing</keyword>
<dbReference type="Pfam" id="PF06424">
    <property type="entry name" value="PRP1_N"/>
    <property type="match status" value="1"/>
</dbReference>
<feature type="region of interest" description="Disordered" evidence="7">
    <location>
        <begin position="1"/>
        <end position="20"/>
    </location>
</feature>
<feature type="domain" description="PRP1 splicing factor N-terminal" evidence="8">
    <location>
        <begin position="11"/>
        <end position="125"/>
    </location>
</feature>
<dbReference type="SUPFAM" id="SSF48452">
    <property type="entry name" value="TPR-like"/>
    <property type="match status" value="2"/>
</dbReference>
<evidence type="ECO:0000256" key="1">
    <source>
        <dbReference type="ARBA" id="ARBA00004123"/>
    </source>
</evidence>
<sequence length="864" mass="97751">MERKAFLDQEAPPGYVAGVGRGATGFVTSAQSARFESAFGGENTEVPDDSGLLAANDDDEADRIYQEIDRRLSRPKKEEKATPGVEIETGTGVIRHEFSTLKAGLASVSADEWAALPEAADITRKNKRQRLLDQQSQRTYAAPDTLIASRAQVAEIDKWAEQETAPEDVERRRAVLSSLRRTEPHRASSWIASAKLEETVLNFGRAKALIAEGCRRAPHNETVWLESVRLHRSEPTKVCKNIIAEALRANTYSEKLWMQAMDLENPHDVVSRKKIAMKALEYLPENSKLWQTLVDLEDTKEDKIRLLSKATDLCSDWSFWSALVALSDYGDARAVLNRARKKLTNEPRVWVAALQLEEREKADVTVKRLSSMLAKGMKEVGEDTWDVRKWLDEASQAEKDGFFKSCAAIVENAMSLLSEETRLNQMIQWAETYASSPKTASSIYESITKFYPHNISSWTALFASLKKEAEISRNSTELELSAAADRRENEQTSSQTPKDLQQLYSYYENAISLNPELALFRLMYAKDKWILGEDVAGARNILESASQQLPTNEKIWLARVKLEVRNYEYEQAFRLSNEALDAINTEPRLWYKHIHLLRFCVYKQMDFVSQEDLLQKSSSALDLFPDNYKLYLQRSQILLDIDDVKGARDILTVGARKCTQAAEIHVSIAELDLGQGFPARARANLDSALLENPKSEKLWECKIRLEQTENDMITARQLVSKALKELSSSPVIWLQHLSMIQKSSHRKNAFLDALKHTNNATEVLLGIGVFFWLEGKFSKAKAWFDRALTADRKNGDAWGWNYCFFTKMGPPQEMDRLLAEVKDAFDDINKGKAWISVTKDKANLNISPGECLKLVAEKLLSTTA</sequence>
<organism evidence="9 10">
    <name type="scientific">Clavispora lusitaniae</name>
    <name type="common">Candida lusitaniae</name>
    <dbReference type="NCBI Taxonomy" id="36911"/>
    <lineage>
        <taxon>Eukaryota</taxon>
        <taxon>Fungi</taxon>
        <taxon>Dikarya</taxon>
        <taxon>Ascomycota</taxon>
        <taxon>Saccharomycotina</taxon>
        <taxon>Pichiomycetes</taxon>
        <taxon>Metschnikowiaceae</taxon>
        <taxon>Clavispora</taxon>
    </lineage>
</organism>
<comment type="caution">
    <text evidence="9">The sequence shown here is derived from an EMBL/GenBank/DDBJ whole genome shotgun (WGS) entry which is preliminary data.</text>
</comment>